<evidence type="ECO:0000256" key="3">
    <source>
        <dbReference type="ARBA" id="ARBA00022801"/>
    </source>
</evidence>
<dbReference type="PROSITE" id="PS51892">
    <property type="entry name" value="SUBTILASE"/>
    <property type="match status" value="1"/>
</dbReference>
<evidence type="ECO:0000313" key="9">
    <source>
        <dbReference type="EMBL" id="GAA5071775.1"/>
    </source>
</evidence>
<dbReference type="EMBL" id="BAABKY010000001">
    <property type="protein sequence ID" value="GAA5071775.1"/>
    <property type="molecule type" value="Genomic_DNA"/>
</dbReference>
<feature type="active site" description="Charge relay system" evidence="5">
    <location>
        <position position="237"/>
    </location>
</feature>
<keyword evidence="7" id="KW-0732">Signal</keyword>
<dbReference type="InterPro" id="IPR000209">
    <property type="entry name" value="Peptidase_S8/S53_dom"/>
</dbReference>
<evidence type="ECO:0000256" key="7">
    <source>
        <dbReference type="SAM" id="SignalP"/>
    </source>
</evidence>
<keyword evidence="4 5" id="KW-0720">Serine protease</keyword>
<evidence type="ECO:0000256" key="4">
    <source>
        <dbReference type="ARBA" id="ARBA00022825"/>
    </source>
</evidence>
<feature type="active site" description="Charge relay system" evidence="5">
    <location>
        <position position="177"/>
    </location>
</feature>
<feature type="chain" id="PRO_5046061693" evidence="7">
    <location>
        <begin position="28"/>
        <end position="697"/>
    </location>
</feature>
<dbReference type="Gene3D" id="2.60.120.380">
    <property type="match status" value="1"/>
</dbReference>
<dbReference type="InterPro" id="IPR007280">
    <property type="entry name" value="Peptidase_C_arc/bac"/>
</dbReference>
<dbReference type="PROSITE" id="PS00136">
    <property type="entry name" value="SUBTILASE_ASP"/>
    <property type="match status" value="1"/>
</dbReference>
<dbReference type="InterPro" id="IPR050131">
    <property type="entry name" value="Peptidase_S8_subtilisin-like"/>
</dbReference>
<comment type="similarity">
    <text evidence="1 5 6">Belongs to the peptidase S8 family.</text>
</comment>
<dbReference type="SUPFAM" id="SSF49785">
    <property type="entry name" value="Galactose-binding domain-like"/>
    <property type="match status" value="1"/>
</dbReference>
<dbReference type="PROSITE" id="PS00138">
    <property type="entry name" value="SUBTILASE_SER"/>
    <property type="match status" value="1"/>
</dbReference>
<dbReference type="InterPro" id="IPR022398">
    <property type="entry name" value="Peptidase_S8_His-AS"/>
</dbReference>
<dbReference type="PANTHER" id="PTHR43806">
    <property type="entry name" value="PEPTIDASE S8"/>
    <property type="match status" value="1"/>
</dbReference>
<accession>A0ABP9L9R5</accession>
<dbReference type="InterPro" id="IPR023827">
    <property type="entry name" value="Peptidase_S8_Asp-AS"/>
</dbReference>
<dbReference type="Proteomes" id="UP001501083">
    <property type="component" value="Unassembled WGS sequence"/>
</dbReference>
<evidence type="ECO:0000259" key="8">
    <source>
        <dbReference type="PROSITE" id="PS51829"/>
    </source>
</evidence>
<evidence type="ECO:0000313" key="10">
    <source>
        <dbReference type="Proteomes" id="UP001501083"/>
    </source>
</evidence>
<dbReference type="PANTHER" id="PTHR43806:SF11">
    <property type="entry name" value="CEREVISIN-RELATED"/>
    <property type="match status" value="1"/>
</dbReference>
<dbReference type="PRINTS" id="PR00723">
    <property type="entry name" value="SUBTILISIN"/>
</dbReference>
<dbReference type="Pfam" id="PF04151">
    <property type="entry name" value="PPC"/>
    <property type="match status" value="1"/>
</dbReference>
<dbReference type="InterPro" id="IPR036852">
    <property type="entry name" value="Peptidase_S8/S53_dom_sf"/>
</dbReference>
<keyword evidence="2 5" id="KW-0645">Protease</keyword>
<keyword evidence="3 5" id="KW-0378">Hydrolase</keyword>
<dbReference type="InterPro" id="IPR023828">
    <property type="entry name" value="Peptidase_S8_Ser-AS"/>
</dbReference>
<dbReference type="Gene3D" id="2.60.120.260">
    <property type="entry name" value="Galactose-binding domain-like"/>
    <property type="match status" value="1"/>
</dbReference>
<reference evidence="10" key="1">
    <citation type="journal article" date="2019" name="Int. J. Syst. Evol. Microbiol.">
        <title>The Global Catalogue of Microorganisms (GCM) 10K type strain sequencing project: providing services to taxonomists for standard genome sequencing and annotation.</title>
        <authorList>
            <consortium name="The Broad Institute Genomics Platform"/>
            <consortium name="The Broad Institute Genome Sequencing Center for Infectious Disease"/>
            <person name="Wu L."/>
            <person name="Ma J."/>
        </authorList>
    </citation>
    <scope>NUCLEOTIDE SEQUENCE [LARGE SCALE GENOMIC DNA]</scope>
    <source>
        <strain evidence="10">JCM 19212</strain>
    </source>
</reference>
<sequence>MSDRRQRRIRAHALSVATAIALSSAFAAPAVAQQARINLSGLDAEARNDRFIVKYKDGSAERANAATLQSALSSAASASMGRGKALGLKHVRRVATGADVVRADRKLDRVEAETLMRQIAADPNVEYVEVDKLNKPLLTPNDTRYSEQWGYSGTYGIKANQAWDVTNGAGAVVAVLDTGITSHSDLSANVLPGYDFIIDTTVSNDGNGRDSDPSDPGDWVTANQCGGTHAAQNSSWHGTHVAGTIAAVTNNAKGVAGVAYGAKIVPVRVLGTCGGYDSDIADAIIWASGGTVSGVPANANPAEVINLSLGGSGACGTTTQSAINGAVGRGTTLVIAAGNDNTNVSNASPANCNNVIAVASITSTGARSSFSNYGTLIDIAAPGSNILSTLNSGATTPGAETYASYNGTSMATPHVAGVVALLQAVATTPKTPAEVESIIKANVTAFPSTPSQPIGPGILNAKAVVDAANGTTPPPTATPLTNGVAVTGVSGAAGSDKLYSLDVPAGATNLKFITSGGSGDADLYVKFGSAPTTTSYDCKSETSTNAETCNIATAQTGKYFVLVRGYSAYSGLSLTGSYSTGGGGTQTYSNGTDVTIGDNTTVESPITVSGRSGNAPTNASVTVAIVHTYQGDLKVDLVAPDGSLYNIHNRTGGSADNVNKTVTLNLSSEPLNGTWKLRVNDNAAGDTGYINSWSVTF</sequence>
<dbReference type="InterPro" id="IPR015500">
    <property type="entry name" value="Peptidase_S8_subtilisin-rel"/>
</dbReference>
<protein>
    <submittedName>
        <fullName evidence="9">S8 family peptidase</fullName>
    </submittedName>
</protein>
<dbReference type="PROSITE" id="PS51829">
    <property type="entry name" value="P_HOMO_B"/>
    <property type="match status" value="1"/>
</dbReference>
<organism evidence="9 10">
    <name type="scientific">Lysobacter panacisoli</name>
    <dbReference type="NCBI Taxonomy" id="1255263"/>
    <lineage>
        <taxon>Bacteria</taxon>
        <taxon>Pseudomonadati</taxon>
        <taxon>Pseudomonadota</taxon>
        <taxon>Gammaproteobacteria</taxon>
        <taxon>Lysobacterales</taxon>
        <taxon>Lysobacteraceae</taxon>
        <taxon>Lysobacter</taxon>
    </lineage>
</organism>
<evidence type="ECO:0000256" key="1">
    <source>
        <dbReference type="ARBA" id="ARBA00011073"/>
    </source>
</evidence>
<dbReference type="Pfam" id="PF01483">
    <property type="entry name" value="P_proprotein"/>
    <property type="match status" value="1"/>
</dbReference>
<comment type="caution">
    <text evidence="9">The sequence shown here is derived from an EMBL/GenBank/DDBJ whole genome shotgun (WGS) entry which is preliminary data.</text>
</comment>
<feature type="signal peptide" evidence="7">
    <location>
        <begin position="1"/>
        <end position="27"/>
    </location>
</feature>
<dbReference type="InterPro" id="IPR034176">
    <property type="entry name" value="Peptidases_S8_13"/>
</dbReference>
<evidence type="ECO:0000256" key="5">
    <source>
        <dbReference type="PROSITE-ProRule" id="PRU01240"/>
    </source>
</evidence>
<evidence type="ECO:0000256" key="6">
    <source>
        <dbReference type="RuleBase" id="RU003355"/>
    </source>
</evidence>
<dbReference type="InterPro" id="IPR002884">
    <property type="entry name" value="P_dom"/>
</dbReference>
<feature type="domain" description="P/Homo B" evidence="8">
    <location>
        <begin position="583"/>
        <end position="697"/>
    </location>
</feature>
<keyword evidence="10" id="KW-1185">Reference proteome</keyword>
<dbReference type="Gene3D" id="3.40.50.200">
    <property type="entry name" value="Peptidase S8/S53 domain"/>
    <property type="match status" value="1"/>
</dbReference>
<feature type="active site" description="Charge relay system" evidence="5">
    <location>
        <position position="409"/>
    </location>
</feature>
<gene>
    <name evidence="9" type="ORF">GCM10025759_11250</name>
</gene>
<evidence type="ECO:0000256" key="2">
    <source>
        <dbReference type="ARBA" id="ARBA00022670"/>
    </source>
</evidence>
<dbReference type="SUPFAM" id="SSF52743">
    <property type="entry name" value="Subtilisin-like"/>
    <property type="match status" value="1"/>
</dbReference>
<dbReference type="Pfam" id="PF00082">
    <property type="entry name" value="Peptidase_S8"/>
    <property type="match status" value="1"/>
</dbReference>
<name>A0ABP9L9R5_9GAMM</name>
<dbReference type="PROSITE" id="PS00137">
    <property type="entry name" value="SUBTILASE_HIS"/>
    <property type="match status" value="1"/>
</dbReference>
<dbReference type="InterPro" id="IPR008979">
    <property type="entry name" value="Galactose-bd-like_sf"/>
</dbReference>
<proteinExistence type="inferred from homology"/>
<dbReference type="CDD" id="cd07496">
    <property type="entry name" value="Peptidases_S8_13"/>
    <property type="match status" value="1"/>
</dbReference>